<evidence type="ECO:0000313" key="2">
    <source>
        <dbReference type="EMBL" id="GFO86558.1"/>
    </source>
</evidence>
<organism evidence="2 3">
    <name type="scientific">Anaerostipes butyraticus</name>
    <dbReference type="NCBI Taxonomy" id="645466"/>
    <lineage>
        <taxon>Bacteria</taxon>
        <taxon>Bacillati</taxon>
        <taxon>Bacillota</taxon>
        <taxon>Clostridia</taxon>
        <taxon>Lachnospirales</taxon>
        <taxon>Lachnospiraceae</taxon>
        <taxon>Anaerostipes</taxon>
    </lineage>
</organism>
<keyword evidence="3" id="KW-1185">Reference proteome</keyword>
<evidence type="ECO:0008006" key="4">
    <source>
        <dbReference type="Google" id="ProtNLM"/>
    </source>
</evidence>
<feature type="region of interest" description="Disordered" evidence="1">
    <location>
        <begin position="115"/>
        <end position="171"/>
    </location>
</feature>
<evidence type="ECO:0000256" key="1">
    <source>
        <dbReference type="SAM" id="MobiDB-lite"/>
    </source>
</evidence>
<protein>
    <recommendedName>
        <fullName evidence="4">Phage major tail protein, phi13 family</fullName>
    </recommendedName>
</protein>
<dbReference type="AlphaFoldDB" id="A0A916VEM1"/>
<comment type="caution">
    <text evidence="2">The sequence shown here is derived from an EMBL/GenBank/DDBJ whole genome shotgun (WGS) entry which is preliminary data.</text>
</comment>
<dbReference type="NCBIfam" id="TIGR01603">
    <property type="entry name" value="maj_tail_phi13"/>
    <property type="match status" value="1"/>
</dbReference>
<feature type="compositionally biased region" description="Basic and acidic residues" evidence="1">
    <location>
        <begin position="142"/>
        <end position="156"/>
    </location>
</feature>
<dbReference type="EMBL" id="BLYI01000067">
    <property type="protein sequence ID" value="GFO86558.1"/>
    <property type="molecule type" value="Genomic_DNA"/>
</dbReference>
<dbReference type="InterPro" id="IPR006490">
    <property type="entry name" value="Maj_tail_phi13"/>
</dbReference>
<name>A0A916VEM1_9FIRM</name>
<proteinExistence type="predicted"/>
<gene>
    <name evidence="2" type="ORF">ANBU17_29050</name>
</gene>
<accession>A0A916VEM1</accession>
<reference evidence="2" key="1">
    <citation type="submission" date="2020-06" db="EMBL/GenBank/DDBJ databases">
        <title>Characterization of fructooligosaccharide metabolism and fructooligosaccharide-degrading enzymes in human commensal butyrate producers.</title>
        <authorList>
            <person name="Tanno H."/>
            <person name="Fujii T."/>
            <person name="Hirano K."/>
            <person name="Maeno S."/>
            <person name="Tonozuka T."/>
            <person name="Sakamoto M."/>
            <person name="Ohkuma M."/>
            <person name="Tochio T."/>
            <person name="Endo A."/>
        </authorList>
    </citation>
    <scope>NUCLEOTIDE SEQUENCE</scope>
    <source>
        <strain evidence="2">JCM 17466</strain>
    </source>
</reference>
<dbReference type="Proteomes" id="UP000613208">
    <property type="component" value="Unassembled WGS sequence"/>
</dbReference>
<evidence type="ECO:0000313" key="3">
    <source>
        <dbReference type="Proteomes" id="UP000613208"/>
    </source>
</evidence>
<sequence>MHYAVQEDDGYGTPAPLPGAVSISLEQQGEITPFYADGIVYYKSASNGGYEGDLEMALITDDFRKDVLGEEEDGKKVLIENINAKGKTFALGFQIDGDVKPTLFWFYNCTATRPNVESETTEDTKEPGTETVTISCASNEDGDVRAKTTDNTDDATRNSWFESVYEKQPAA</sequence>